<dbReference type="InterPro" id="IPR001204">
    <property type="entry name" value="Phos_transporter"/>
</dbReference>
<proteinExistence type="inferred from homology"/>
<evidence type="ECO:0000256" key="5">
    <source>
        <dbReference type="ARBA" id="ARBA00022989"/>
    </source>
</evidence>
<dbReference type="GO" id="GO:0035435">
    <property type="term" value="P:phosphate ion transmembrane transport"/>
    <property type="evidence" value="ECO:0007669"/>
    <property type="project" value="TreeGrafter"/>
</dbReference>
<sequence>MVYAEVTWIFVVATAVAMFVAYGIGANDLANSFGTSVGAGALTMRQALAIASLCEFGGAVLMGSGVTETVRDQIADLSYFESKPDIYAYGMLAAMFSAGIWLILATYWELPVSSTHTIVGAVVGMTMVAAGPDAVNWSERTGSFPFLGGVTSILLSWVFSPLLSGGLSLVLFALLRSAVLRSPRAYHRAYYVLPLFVYATTCVISMFIIQQGGSRFEWDHTPLGKAAWISAIVGAVCTVVAVTVQWFVIRQRVERDLKLEIEQEAARAAAVAALQAPDVEQPGSAPGVQLEGMHDDLISDILGGADPLSFGFSAKSDASLSLEMTNTAGTGPYAAGLGGRPVHGAGTAGVAGTARDPAFVSRTSSGETSGLPGAPRRSQHSGAALPQQHPHHATPAVLKKFRNSAIWSTLTHGYNYDVHQVVDTDERIAAIHYHSERFDWKAEGVFKYLQVFTAMANSFAHGSNDISNSVGPYAAIYFVWLHSSINMTETQVPVWILAIGGVGLVLGLLTYGYKIMRILGVKVTRLTNSRGFVVEISGAVVVMLCSRYGLPISTTHCLVGAVVGIGMLEGRQGLNWRLLLRFFVGWVATLVVAALTAAAFTAQGIYSPNNSTAGRRHQIDVYLQNTTAAISGLLEGSGVPAYAADSAAINASLAALPNPLLDVTQAATVQLQALQAYQAATTWVLNATANATG</sequence>
<feature type="region of interest" description="Disordered" evidence="8">
    <location>
        <begin position="360"/>
        <end position="392"/>
    </location>
</feature>
<comment type="function">
    <text evidence="7">Sodium-phosphate symporter.</text>
</comment>
<evidence type="ECO:0000256" key="4">
    <source>
        <dbReference type="ARBA" id="ARBA00022692"/>
    </source>
</evidence>
<feature type="transmembrane region" description="Helical" evidence="7">
    <location>
        <begin position="228"/>
        <end position="249"/>
    </location>
</feature>
<evidence type="ECO:0000256" key="6">
    <source>
        <dbReference type="ARBA" id="ARBA00023136"/>
    </source>
</evidence>
<keyword evidence="6 7" id="KW-0472">Membrane</keyword>
<comment type="similarity">
    <text evidence="7">Belongs to the inorganic phosphate transporter (PiT) (TC 2.A.20) family.</text>
</comment>
<comment type="caution">
    <text evidence="9">The sequence shown here is derived from an EMBL/GenBank/DDBJ whole genome shotgun (WGS) entry which is preliminary data.</text>
</comment>
<feature type="transmembrane region" description="Helical" evidence="7">
    <location>
        <begin position="47"/>
        <end position="66"/>
    </location>
</feature>
<dbReference type="Pfam" id="PF01384">
    <property type="entry name" value="PHO4"/>
    <property type="match status" value="1"/>
</dbReference>
<dbReference type="PANTHER" id="PTHR11101">
    <property type="entry name" value="PHOSPHATE TRANSPORTER"/>
    <property type="match status" value="1"/>
</dbReference>
<keyword evidence="5 7" id="KW-1133">Transmembrane helix</keyword>
<feature type="transmembrane region" description="Helical" evidence="7">
    <location>
        <begin position="492"/>
        <end position="513"/>
    </location>
</feature>
<evidence type="ECO:0000256" key="2">
    <source>
        <dbReference type="ARBA" id="ARBA00022448"/>
    </source>
</evidence>
<comment type="subcellular location">
    <subcellularLocation>
        <location evidence="1 7">Membrane</location>
        <topology evidence="1 7">Multi-pass membrane protein</topology>
    </subcellularLocation>
</comment>
<feature type="transmembrane region" description="Helical" evidence="7">
    <location>
        <begin position="189"/>
        <end position="208"/>
    </location>
</feature>
<evidence type="ECO:0000256" key="1">
    <source>
        <dbReference type="ARBA" id="ARBA00004141"/>
    </source>
</evidence>
<feature type="transmembrane region" description="Helical" evidence="7">
    <location>
        <begin position="580"/>
        <end position="606"/>
    </location>
</feature>
<evidence type="ECO:0000313" key="10">
    <source>
        <dbReference type="Proteomes" id="UP001205105"/>
    </source>
</evidence>
<evidence type="ECO:0000256" key="8">
    <source>
        <dbReference type="SAM" id="MobiDB-lite"/>
    </source>
</evidence>
<feature type="transmembrane region" description="Helical" evidence="7">
    <location>
        <begin position="155"/>
        <end position="177"/>
    </location>
</feature>
<evidence type="ECO:0000256" key="3">
    <source>
        <dbReference type="ARBA" id="ARBA00022592"/>
    </source>
</evidence>
<keyword evidence="2 7" id="KW-0813">Transport</keyword>
<dbReference type="PANTHER" id="PTHR11101:SF96">
    <property type="entry name" value="PHOSPHATE TRANSPORTER"/>
    <property type="match status" value="1"/>
</dbReference>
<dbReference type="GO" id="GO:0005315">
    <property type="term" value="F:phosphate transmembrane transporter activity"/>
    <property type="evidence" value="ECO:0007669"/>
    <property type="project" value="InterPro"/>
</dbReference>
<name>A0AAD5E235_9CHLO</name>
<dbReference type="EMBL" id="JADXDR010000021">
    <property type="protein sequence ID" value="KAI7845129.1"/>
    <property type="molecule type" value="Genomic_DNA"/>
</dbReference>
<protein>
    <recommendedName>
        <fullName evidence="7">Phosphate transporter</fullName>
    </recommendedName>
</protein>
<feature type="transmembrane region" description="Helical" evidence="7">
    <location>
        <begin position="6"/>
        <end position="26"/>
    </location>
</feature>
<evidence type="ECO:0000256" key="7">
    <source>
        <dbReference type="RuleBase" id="RU363058"/>
    </source>
</evidence>
<keyword evidence="4 7" id="KW-0812">Transmembrane</keyword>
<dbReference type="Proteomes" id="UP001205105">
    <property type="component" value="Unassembled WGS sequence"/>
</dbReference>
<feature type="transmembrane region" description="Helical" evidence="7">
    <location>
        <begin position="117"/>
        <end position="135"/>
    </location>
</feature>
<organism evidence="9 10">
    <name type="scientific">Chlorella ohadii</name>
    <dbReference type="NCBI Taxonomy" id="2649997"/>
    <lineage>
        <taxon>Eukaryota</taxon>
        <taxon>Viridiplantae</taxon>
        <taxon>Chlorophyta</taxon>
        <taxon>core chlorophytes</taxon>
        <taxon>Trebouxiophyceae</taxon>
        <taxon>Chlorellales</taxon>
        <taxon>Chlorellaceae</taxon>
        <taxon>Chlorella clade</taxon>
        <taxon>Chlorella</taxon>
    </lineage>
</organism>
<feature type="transmembrane region" description="Helical" evidence="7">
    <location>
        <begin position="86"/>
        <end position="105"/>
    </location>
</feature>
<evidence type="ECO:0000313" key="9">
    <source>
        <dbReference type="EMBL" id="KAI7845129.1"/>
    </source>
</evidence>
<accession>A0AAD5E235</accession>
<dbReference type="GO" id="GO:0016020">
    <property type="term" value="C:membrane"/>
    <property type="evidence" value="ECO:0007669"/>
    <property type="project" value="UniProtKB-SubCell"/>
</dbReference>
<keyword evidence="10" id="KW-1185">Reference proteome</keyword>
<gene>
    <name evidence="9" type="ORF">COHA_001334</name>
</gene>
<dbReference type="AlphaFoldDB" id="A0AAD5E235"/>
<keyword evidence="3 7" id="KW-0592">Phosphate transport</keyword>
<reference evidence="9" key="1">
    <citation type="submission" date="2020-11" db="EMBL/GenBank/DDBJ databases">
        <title>Chlorella ohadii genome sequencing and assembly.</title>
        <authorList>
            <person name="Murik O."/>
            <person name="Treves H."/>
            <person name="Kedem I."/>
            <person name="Shotland Y."/>
            <person name="Kaplan A."/>
        </authorList>
    </citation>
    <scope>NUCLEOTIDE SEQUENCE</scope>
    <source>
        <strain evidence="9">1</strain>
    </source>
</reference>